<comment type="caution">
    <text evidence="1">The sequence shown here is derived from an EMBL/GenBank/DDBJ whole genome shotgun (WGS) entry which is preliminary data.</text>
</comment>
<dbReference type="Gene3D" id="2.60.40.10">
    <property type="entry name" value="Immunoglobulins"/>
    <property type="match status" value="1"/>
</dbReference>
<dbReference type="EMBL" id="MU825420">
    <property type="protein sequence ID" value="KAJ7390139.1"/>
    <property type="molecule type" value="Genomic_DNA"/>
</dbReference>
<keyword evidence="2" id="KW-1185">Reference proteome</keyword>
<evidence type="ECO:0000313" key="1">
    <source>
        <dbReference type="EMBL" id="KAJ7390139.1"/>
    </source>
</evidence>
<proteinExistence type="predicted"/>
<dbReference type="InterPro" id="IPR013783">
    <property type="entry name" value="Ig-like_fold"/>
</dbReference>
<sequence length="122" mass="13977">MVWKKSGKPLNPSRYGRVLLRTTLNKQEDWFTVLVIRDLKESDSGDYTFTVKTGPAVSSVTRSLLVLPRQEYVNYNTTVTDDTLILEATSPPSSRAPRYCYSFTILSHMSCLLSWIAYNLYQ</sequence>
<reference evidence="1" key="1">
    <citation type="submission" date="2023-01" db="EMBL/GenBank/DDBJ databases">
        <title>Genome assembly of the deep-sea coral Lophelia pertusa.</title>
        <authorList>
            <person name="Herrera S."/>
            <person name="Cordes E."/>
        </authorList>
    </citation>
    <scope>NUCLEOTIDE SEQUENCE</scope>
    <source>
        <strain evidence="1">USNM1676648</strain>
        <tissue evidence="1">Polyp</tissue>
    </source>
</reference>
<dbReference type="OrthoDB" id="5987700at2759"/>
<name>A0A9W9ZZN6_9CNID</name>
<dbReference type="AlphaFoldDB" id="A0A9W9ZZN6"/>
<gene>
    <name evidence="1" type="ORF">OS493_027177</name>
</gene>
<accession>A0A9W9ZZN6</accession>
<dbReference type="SUPFAM" id="SSF48726">
    <property type="entry name" value="Immunoglobulin"/>
    <property type="match status" value="1"/>
</dbReference>
<dbReference type="InterPro" id="IPR036179">
    <property type="entry name" value="Ig-like_dom_sf"/>
</dbReference>
<evidence type="ECO:0000313" key="2">
    <source>
        <dbReference type="Proteomes" id="UP001163046"/>
    </source>
</evidence>
<protein>
    <submittedName>
        <fullName evidence="1">Uncharacterized protein</fullName>
    </submittedName>
</protein>
<dbReference type="Proteomes" id="UP001163046">
    <property type="component" value="Unassembled WGS sequence"/>
</dbReference>
<organism evidence="1 2">
    <name type="scientific">Desmophyllum pertusum</name>
    <dbReference type="NCBI Taxonomy" id="174260"/>
    <lineage>
        <taxon>Eukaryota</taxon>
        <taxon>Metazoa</taxon>
        <taxon>Cnidaria</taxon>
        <taxon>Anthozoa</taxon>
        <taxon>Hexacorallia</taxon>
        <taxon>Scleractinia</taxon>
        <taxon>Caryophylliina</taxon>
        <taxon>Caryophylliidae</taxon>
        <taxon>Desmophyllum</taxon>
    </lineage>
</organism>